<dbReference type="Gramene" id="KQK85642">
    <property type="protein sequence ID" value="KQK85642"/>
    <property type="gene ID" value="SETIT_020933mg"/>
</dbReference>
<keyword evidence="1" id="KW-0812">Transmembrane</keyword>
<dbReference type="HOGENOM" id="CLU_2709548_0_0_1"/>
<dbReference type="EnsemblPlants" id="KQK85642">
    <property type="protein sequence ID" value="KQK85642"/>
    <property type="gene ID" value="SETIT_020933mg"/>
</dbReference>
<sequence>MGMWFFLIDHPVLTSIPSRPFMHMYMMTIRSKSILSCVVPFQLTLMAIVYIYIIHSHLLQKLKPWSFSVWKNN</sequence>
<organism evidence="2 3">
    <name type="scientific">Setaria italica</name>
    <name type="common">Foxtail millet</name>
    <name type="synonym">Panicum italicum</name>
    <dbReference type="NCBI Taxonomy" id="4555"/>
    <lineage>
        <taxon>Eukaryota</taxon>
        <taxon>Viridiplantae</taxon>
        <taxon>Streptophyta</taxon>
        <taxon>Embryophyta</taxon>
        <taxon>Tracheophyta</taxon>
        <taxon>Spermatophyta</taxon>
        <taxon>Magnoliopsida</taxon>
        <taxon>Liliopsida</taxon>
        <taxon>Poales</taxon>
        <taxon>Poaceae</taxon>
        <taxon>PACMAD clade</taxon>
        <taxon>Panicoideae</taxon>
        <taxon>Panicodae</taxon>
        <taxon>Paniceae</taxon>
        <taxon>Cenchrinae</taxon>
        <taxon>Setaria</taxon>
    </lineage>
</organism>
<protein>
    <submittedName>
        <fullName evidence="2">Uncharacterized protein</fullName>
    </submittedName>
</protein>
<keyword evidence="1" id="KW-0472">Membrane</keyword>
<evidence type="ECO:0000256" key="1">
    <source>
        <dbReference type="SAM" id="Phobius"/>
    </source>
</evidence>
<proteinExistence type="predicted"/>
<reference evidence="3" key="1">
    <citation type="journal article" date="2012" name="Nat. Biotechnol.">
        <title>Reference genome sequence of the model plant Setaria.</title>
        <authorList>
            <person name="Bennetzen J.L."/>
            <person name="Schmutz J."/>
            <person name="Wang H."/>
            <person name="Percifield R."/>
            <person name="Hawkins J."/>
            <person name="Pontaroli A.C."/>
            <person name="Estep M."/>
            <person name="Feng L."/>
            <person name="Vaughn J.N."/>
            <person name="Grimwood J."/>
            <person name="Jenkins J."/>
            <person name="Barry K."/>
            <person name="Lindquist E."/>
            <person name="Hellsten U."/>
            <person name="Deshpande S."/>
            <person name="Wang X."/>
            <person name="Wu X."/>
            <person name="Mitros T."/>
            <person name="Triplett J."/>
            <person name="Yang X."/>
            <person name="Ye C.Y."/>
            <person name="Mauro-Herrera M."/>
            <person name="Wang L."/>
            <person name="Li P."/>
            <person name="Sharma M."/>
            <person name="Sharma R."/>
            <person name="Ronald P.C."/>
            <person name="Panaud O."/>
            <person name="Kellogg E.A."/>
            <person name="Brutnell T.P."/>
            <person name="Doust A.N."/>
            <person name="Tuskan G.A."/>
            <person name="Rokhsar D."/>
            <person name="Devos K.M."/>
        </authorList>
    </citation>
    <scope>NUCLEOTIDE SEQUENCE [LARGE SCALE GENOMIC DNA]</scope>
    <source>
        <strain evidence="3">cv. Yugu1</strain>
    </source>
</reference>
<dbReference type="Proteomes" id="UP000004995">
    <property type="component" value="Unassembled WGS sequence"/>
</dbReference>
<evidence type="ECO:0000313" key="2">
    <source>
        <dbReference type="EnsemblPlants" id="KQK85642"/>
    </source>
</evidence>
<dbReference type="InParanoid" id="K3Z315"/>
<keyword evidence="3" id="KW-1185">Reference proteome</keyword>
<accession>K3Z315</accession>
<evidence type="ECO:0000313" key="3">
    <source>
        <dbReference type="Proteomes" id="UP000004995"/>
    </source>
</evidence>
<reference evidence="2" key="2">
    <citation type="submission" date="2018-08" db="UniProtKB">
        <authorList>
            <consortium name="EnsemblPlants"/>
        </authorList>
    </citation>
    <scope>IDENTIFICATION</scope>
    <source>
        <strain evidence="2">Yugu1</strain>
    </source>
</reference>
<dbReference type="AlphaFoldDB" id="K3Z315"/>
<keyword evidence="1" id="KW-1133">Transmembrane helix</keyword>
<feature type="transmembrane region" description="Helical" evidence="1">
    <location>
        <begin position="33"/>
        <end position="53"/>
    </location>
</feature>
<name>K3Z315_SETIT</name>